<dbReference type="EMBL" id="MFBO01000003">
    <property type="protein sequence ID" value="OGD98845.1"/>
    <property type="molecule type" value="Genomic_DNA"/>
</dbReference>
<keyword evidence="1" id="KW-0808">Transferase</keyword>
<evidence type="ECO:0000259" key="2">
    <source>
        <dbReference type="Pfam" id="PF00534"/>
    </source>
</evidence>
<dbReference type="Gene3D" id="3.40.50.2000">
    <property type="entry name" value="Glycogen Phosphorylase B"/>
    <property type="match status" value="2"/>
</dbReference>
<dbReference type="SUPFAM" id="SSF53756">
    <property type="entry name" value="UDP-Glycosyltransferase/glycogen phosphorylase"/>
    <property type="match status" value="1"/>
</dbReference>
<feature type="domain" description="Glycosyltransferase subfamily 4-like N-terminal" evidence="3">
    <location>
        <begin position="16"/>
        <end position="173"/>
    </location>
</feature>
<gene>
    <name evidence="4" type="ORF">A3A49_02865</name>
</gene>
<dbReference type="Proteomes" id="UP000176740">
    <property type="component" value="Unassembled WGS sequence"/>
</dbReference>
<name>A0A1F5H473_9BACT</name>
<dbReference type="AlphaFoldDB" id="A0A1F5H473"/>
<evidence type="ECO:0000313" key="4">
    <source>
        <dbReference type="EMBL" id="OGD98845.1"/>
    </source>
</evidence>
<feature type="domain" description="Glycosyl transferase family 1" evidence="2">
    <location>
        <begin position="183"/>
        <end position="347"/>
    </location>
</feature>
<evidence type="ECO:0000256" key="1">
    <source>
        <dbReference type="ARBA" id="ARBA00022679"/>
    </source>
</evidence>
<sequence length="368" mass="42509">MRIGIDARFVGPQGTGIGVYTENLIKNLQKIDKHNQYFIFLHKNNWSHLKFTNKKFTKVLADISWYSLEEQTKLSGIFKSQNLDLLHVPHFNVPIIYRGKFIVTIHDLIHHHFPQTSATTKNFILFKLKRAAYHRIFKNAITKSKKIIVPSNFVKEDLIKTFKIRPQKIVVTYEAAEDEYFTDQRSTINDQRSTIIYVGNAYPHKNINLLLNAFKISNLANITTLKLILVIPRNVFSDRLLGEIKNRNLQDKIEILNYKRPSELIKLFQNSQAYIFPSLAEGFGIPGLNAMAAKVPLLCSNIPVFHEIYGNAAFYFDPKDPHDLASKIEEVLIVSRTKEKLIKEGNQQVKIYSWLKMAKETSEVYQSA</sequence>
<dbReference type="STRING" id="1797725.A3A49_02865"/>
<organism evidence="4 5">
    <name type="scientific">Candidatus Curtissbacteria bacterium RIFCSPLOWO2_01_FULL_38_11b</name>
    <dbReference type="NCBI Taxonomy" id="1797725"/>
    <lineage>
        <taxon>Bacteria</taxon>
        <taxon>Candidatus Curtissiibacteriota</taxon>
    </lineage>
</organism>
<evidence type="ECO:0000313" key="5">
    <source>
        <dbReference type="Proteomes" id="UP000176740"/>
    </source>
</evidence>
<dbReference type="PANTHER" id="PTHR46401">
    <property type="entry name" value="GLYCOSYLTRANSFERASE WBBK-RELATED"/>
    <property type="match status" value="1"/>
</dbReference>
<dbReference type="Pfam" id="PF00534">
    <property type="entry name" value="Glycos_transf_1"/>
    <property type="match status" value="1"/>
</dbReference>
<dbReference type="Pfam" id="PF13439">
    <property type="entry name" value="Glyco_transf_4"/>
    <property type="match status" value="1"/>
</dbReference>
<dbReference type="PANTHER" id="PTHR46401:SF2">
    <property type="entry name" value="GLYCOSYLTRANSFERASE WBBK-RELATED"/>
    <property type="match status" value="1"/>
</dbReference>
<protein>
    <recommendedName>
        <fullName evidence="6">Glycosyl transferase family 1 domain-containing protein</fullName>
    </recommendedName>
</protein>
<evidence type="ECO:0008006" key="6">
    <source>
        <dbReference type="Google" id="ProtNLM"/>
    </source>
</evidence>
<reference evidence="4 5" key="1">
    <citation type="journal article" date="2016" name="Nat. Commun.">
        <title>Thousands of microbial genomes shed light on interconnected biogeochemical processes in an aquifer system.</title>
        <authorList>
            <person name="Anantharaman K."/>
            <person name="Brown C.T."/>
            <person name="Hug L.A."/>
            <person name="Sharon I."/>
            <person name="Castelle C.J."/>
            <person name="Probst A.J."/>
            <person name="Thomas B.C."/>
            <person name="Singh A."/>
            <person name="Wilkins M.J."/>
            <person name="Karaoz U."/>
            <person name="Brodie E.L."/>
            <person name="Williams K.H."/>
            <person name="Hubbard S.S."/>
            <person name="Banfield J.F."/>
        </authorList>
    </citation>
    <scope>NUCLEOTIDE SEQUENCE [LARGE SCALE GENOMIC DNA]</scope>
</reference>
<proteinExistence type="predicted"/>
<dbReference type="GO" id="GO:0009103">
    <property type="term" value="P:lipopolysaccharide biosynthetic process"/>
    <property type="evidence" value="ECO:0007669"/>
    <property type="project" value="TreeGrafter"/>
</dbReference>
<dbReference type="InterPro" id="IPR001296">
    <property type="entry name" value="Glyco_trans_1"/>
</dbReference>
<evidence type="ECO:0000259" key="3">
    <source>
        <dbReference type="Pfam" id="PF13439"/>
    </source>
</evidence>
<accession>A0A1F5H473</accession>
<dbReference type="InterPro" id="IPR028098">
    <property type="entry name" value="Glyco_trans_4-like_N"/>
</dbReference>
<dbReference type="CDD" id="cd03809">
    <property type="entry name" value="GT4_MtfB-like"/>
    <property type="match status" value="1"/>
</dbReference>
<dbReference type="GO" id="GO:0016757">
    <property type="term" value="F:glycosyltransferase activity"/>
    <property type="evidence" value="ECO:0007669"/>
    <property type="project" value="InterPro"/>
</dbReference>
<comment type="caution">
    <text evidence="4">The sequence shown here is derived from an EMBL/GenBank/DDBJ whole genome shotgun (WGS) entry which is preliminary data.</text>
</comment>